<dbReference type="Pfam" id="PF13614">
    <property type="entry name" value="AAA_31"/>
    <property type="match status" value="1"/>
</dbReference>
<feature type="transmembrane region" description="Helical" evidence="15">
    <location>
        <begin position="452"/>
        <end position="472"/>
    </location>
</feature>
<proteinExistence type="inferred from homology"/>
<evidence type="ECO:0000256" key="8">
    <source>
        <dbReference type="ARBA" id="ARBA00022777"/>
    </source>
</evidence>
<dbReference type="GO" id="GO:0004715">
    <property type="term" value="F:non-membrane spanning protein tyrosine kinase activity"/>
    <property type="evidence" value="ECO:0007669"/>
    <property type="project" value="UniProtKB-EC"/>
</dbReference>
<keyword evidence="14" id="KW-0175">Coiled coil</keyword>
<keyword evidence="3" id="KW-1003">Cell membrane</keyword>
<dbReference type="Proteomes" id="UP001596036">
    <property type="component" value="Unassembled WGS sequence"/>
</dbReference>
<feature type="domain" description="Polysaccharide chain length determinant N-terminal" evidence="16">
    <location>
        <begin position="23"/>
        <end position="114"/>
    </location>
</feature>
<evidence type="ECO:0000256" key="14">
    <source>
        <dbReference type="SAM" id="Coils"/>
    </source>
</evidence>
<evidence type="ECO:0000256" key="4">
    <source>
        <dbReference type="ARBA" id="ARBA00022519"/>
    </source>
</evidence>
<evidence type="ECO:0000256" key="9">
    <source>
        <dbReference type="ARBA" id="ARBA00022840"/>
    </source>
</evidence>
<keyword evidence="12" id="KW-0829">Tyrosine-protein kinase</keyword>
<reference evidence="20" key="1">
    <citation type="journal article" date="2019" name="Int. J. Syst. Evol. Microbiol.">
        <title>The Global Catalogue of Microorganisms (GCM) 10K type strain sequencing project: providing services to taxonomists for standard genome sequencing and annotation.</title>
        <authorList>
            <consortium name="The Broad Institute Genomics Platform"/>
            <consortium name="The Broad Institute Genome Sequencing Center for Infectious Disease"/>
            <person name="Wu L."/>
            <person name="Ma J."/>
        </authorList>
    </citation>
    <scope>NUCLEOTIDE SEQUENCE [LARGE SCALE GENOMIC DNA]</scope>
    <source>
        <strain evidence="20">KACC 11407</strain>
    </source>
</reference>
<evidence type="ECO:0000256" key="10">
    <source>
        <dbReference type="ARBA" id="ARBA00022989"/>
    </source>
</evidence>
<comment type="similarity">
    <text evidence="2">Belongs to the etk/wzc family.</text>
</comment>
<evidence type="ECO:0000256" key="6">
    <source>
        <dbReference type="ARBA" id="ARBA00022692"/>
    </source>
</evidence>
<dbReference type="CDD" id="cd05387">
    <property type="entry name" value="BY-kinase"/>
    <property type="match status" value="1"/>
</dbReference>
<evidence type="ECO:0000259" key="16">
    <source>
        <dbReference type="Pfam" id="PF02706"/>
    </source>
</evidence>
<dbReference type="Pfam" id="PF23607">
    <property type="entry name" value="WZC_N"/>
    <property type="match status" value="1"/>
</dbReference>
<feature type="transmembrane region" description="Helical" evidence="15">
    <location>
        <begin position="38"/>
        <end position="57"/>
    </location>
</feature>
<evidence type="ECO:0000256" key="3">
    <source>
        <dbReference type="ARBA" id="ARBA00022475"/>
    </source>
</evidence>
<dbReference type="NCBIfam" id="TIGR01007">
    <property type="entry name" value="eps_fam"/>
    <property type="match status" value="1"/>
</dbReference>
<keyword evidence="9" id="KW-0067">ATP-binding</keyword>
<dbReference type="Pfam" id="PF02706">
    <property type="entry name" value="Wzz"/>
    <property type="match status" value="1"/>
</dbReference>
<organism evidence="19 20">
    <name type="scientific">Lysobacter yangpyeongensis</name>
    <dbReference type="NCBI Taxonomy" id="346182"/>
    <lineage>
        <taxon>Bacteria</taxon>
        <taxon>Pseudomonadati</taxon>
        <taxon>Pseudomonadota</taxon>
        <taxon>Gammaproteobacteria</taxon>
        <taxon>Lysobacterales</taxon>
        <taxon>Lysobacteraceae</taxon>
        <taxon>Lysobacter</taxon>
    </lineage>
</organism>
<evidence type="ECO:0000256" key="11">
    <source>
        <dbReference type="ARBA" id="ARBA00023136"/>
    </source>
</evidence>
<name>A0ABW0SK81_9GAMM</name>
<dbReference type="RefSeq" id="WP_386752965.1">
    <property type="nucleotide sequence ID" value="NZ_JBHSNM010000001.1"/>
</dbReference>
<sequence length="746" mass="80796">MNDIMLASDRTTQIPLARGGGDDVDMPAVFGLLSDHKWPILIGTALFALVSVIYVLFTTPVYQATAVIQIEGPQATLPGQEQPAQPAATGAPHAATEVPLMTSRRVLGEAVKDLHLDIQAAPRRFPVLGKLVAGSYRGADGNRAATPWFGLSRYGWGGEQLKIAQFDLPDELLDVPLLLVAGSGQRYTLFDGAGRRLLEGRVGETARGEGVSMRLTQLVANPGTYFDVQKSSPLTAVNNLYAQLEAVERGKDSGIIGLSYNNTDPVVAEKVLEKITQAYVQQNVDRTSAEAKNRLQFVNEQLPKVRADLERAQAALQEFQSRNQAVDVGQQTGAILAQSTALANSIAQLKVQQADINSKFTSAHPAAQALMRQIGELEHEKAKLRGQLSAMPDVQRGLFRLTRDVEVTNQTYTNLMNEAQQLDIARASAIGNAFVIDAPAVDRLNPVWPKKVPLVLGATAAGALLMIGWVFVRQMFNRGVQDPAEIERLGLPVYASIMLSPKERADAPRLQSARASTRPRLLALRAPSDMAMEALRSLRTSLHFARMETRNNLLMIAGPSPGVGKSFVCSNLAVTIAQAGQRVLLIDADMRRGTLHRVLGVRAEDGLSELISGQIPLDDAIRRVAGTENLSFISRGRIPPNPSELLMHANFGSLLRQLESRYDLVIIDTPPVLAVTDAAVIGQHAGTSLLVVRYGENQSREIAMAKQRLEQNGVEVKGAIVNGVQKGSARSAGHYVYSYEEPLRAA</sequence>
<dbReference type="InterPro" id="IPR025669">
    <property type="entry name" value="AAA_dom"/>
</dbReference>
<comment type="subcellular location">
    <subcellularLocation>
        <location evidence="1">Cell inner membrane</location>
        <topology evidence="1">Multi-pass membrane protein</topology>
    </subcellularLocation>
</comment>
<dbReference type="InterPro" id="IPR005702">
    <property type="entry name" value="Wzc-like_C"/>
</dbReference>
<keyword evidence="8" id="KW-0418">Kinase</keyword>
<keyword evidence="11 15" id="KW-0472">Membrane</keyword>
<evidence type="ECO:0000256" key="13">
    <source>
        <dbReference type="ARBA" id="ARBA00053015"/>
    </source>
</evidence>
<comment type="catalytic activity">
    <reaction evidence="13">
        <text>L-tyrosyl-[protein] + ATP = O-phospho-L-tyrosyl-[protein] + ADP + H(+)</text>
        <dbReference type="Rhea" id="RHEA:10596"/>
        <dbReference type="Rhea" id="RHEA-COMP:10136"/>
        <dbReference type="Rhea" id="RHEA-COMP:20101"/>
        <dbReference type="ChEBI" id="CHEBI:15378"/>
        <dbReference type="ChEBI" id="CHEBI:30616"/>
        <dbReference type="ChEBI" id="CHEBI:46858"/>
        <dbReference type="ChEBI" id="CHEBI:61978"/>
        <dbReference type="ChEBI" id="CHEBI:456216"/>
    </reaction>
</comment>
<gene>
    <name evidence="19" type="ORF">ACFPN1_03315</name>
</gene>
<keyword evidence="5 19" id="KW-0808">Transferase</keyword>
<evidence type="ECO:0000256" key="1">
    <source>
        <dbReference type="ARBA" id="ARBA00004429"/>
    </source>
</evidence>
<keyword evidence="7" id="KW-0547">Nucleotide-binding</keyword>
<dbReference type="PANTHER" id="PTHR32309">
    <property type="entry name" value="TYROSINE-PROTEIN KINASE"/>
    <property type="match status" value="1"/>
</dbReference>
<accession>A0ABW0SK81</accession>
<protein>
    <submittedName>
        <fullName evidence="19">Polysaccharide biosynthesis tyrosine autokinase</fullName>
        <ecNumber evidence="19">2.7.10.2</ecNumber>
    </submittedName>
</protein>
<dbReference type="InterPro" id="IPR003856">
    <property type="entry name" value="LPS_length_determ_N"/>
</dbReference>
<feature type="domain" description="AAA" evidence="17">
    <location>
        <begin position="562"/>
        <end position="676"/>
    </location>
</feature>
<evidence type="ECO:0000313" key="19">
    <source>
        <dbReference type="EMBL" id="MFC5569096.1"/>
    </source>
</evidence>
<dbReference type="Pfam" id="PF13807">
    <property type="entry name" value="GNVR"/>
    <property type="match status" value="1"/>
</dbReference>
<dbReference type="InterPro" id="IPR027417">
    <property type="entry name" value="P-loop_NTPase"/>
</dbReference>
<feature type="coiled-coil region" evidence="14">
    <location>
        <begin position="295"/>
        <end position="322"/>
    </location>
</feature>
<dbReference type="SUPFAM" id="SSF52540">
    <property type="entry name" value="P-loop containing nucleoside triphosphate hydrolases"/>
    <property type="match status" value="1"/>
</dbReference>
<keyword evidence="4" id="KW-0997">Cell inner membrane</keyword>
<evidence type="ECO:0000256" key="15">
    <source>
        <dbReference type="SAM" id="Phobius"/>
    </source>
</evidence>
<keyword evidence="10 15" id="KW-1133">Transmembrane helix</keyword>
<dbReference type="Gene3D" id="3.40.50.300">
    <property type="entry name" value="P-loop containing nucleotide triphosphate hydrolases"/>
    <property type="match status" value="1"/>
</dbReference>
<dbReference type="InterPro" id="IPR050445">
    <property type="entry name" value="Bact_polysacc_biosynth/exp"/>
</dbReference>
<evidence type="ECO:0000256" key="7">
    <source>
        <dbReference type="ARBA" id="ARBA00022741"/>
    </source>
</evidence>
<evidence type="ECO:0000256" key="2">
    <source>
        <dbReference type="ARBA" id="ARBA00008883"/>
    </source>
</evidence>
<keyword evidence="6 15" id="KW-0812">Transmembrane</keyword>
<evidence type="ECO:0000313" key="20">
    <source>
        <dbReference type="Proteomes" id="UP001596036"/>
    </source>
</evidence>
<evidence type="ECO:0000256" key="5">
    <source>
        <dbReference type="ARBA" id="ARBA00022679"/>
    </source>
</evidence>
<feature type="domain" description="Tyrosine-protein kinase G-rich" evidence="18">
    <location>
        <begin position="394"/>
        <end position="475"/>
    </location>
</feature>
<keyword evidence="20" id="KW-1185">Reference proteome</keyword>
<comment type="caution">
    <text evidence="19">The sequence shown here is derived from an EMBL/GenBank/DDBJ whole genome shotgun (WGS) entry which is preliminary data.</text>
</comment>
<dbReference type="EMBL" id="JBHSNM010000001">
    <property type="protein sequence ID" value="MFC5569096.1"/>
    <property type="molecule type" value="Genomic_DNA"/>
</dbReference>
<evidence type="ECO:0000259" key="17">
    <source>
        <dbReference type="Pfam" id="PF13614"/>
    </source>
</evidence>
<evidence type="ECO:0000256" key="12">
    <source>
        <dbReference type="ARBA" id="ARBA00023137"/>
    </source>
</evidence>
<evidence type="ECO:0000259" key="18">
    <source>
        <dbReference type="Pfam" id="PF13807"/>
    </source>
</evidence>
<dbReference type="InterPro" id="IPR032807">
    <property type="entry name" value="GNVR"/>
</dbReference>
<dbReference type="PANTHER" id="PTHR32309:SF32">
    <property type="entry name" value="TYROSINE-PROTEIN KINASE ETK-RELATED"/>
    <property type="match status" value="1"/>
</dbReference>
<dbReference type="EC" id="2.7.10.2" evidence="19"/>